<dbReference type="InterPro" id="IPR023214">
    <property type="entry name" value="HAD_sf"/>
</dbReference>
<accession>A0A6G1QNW8</accession>
<dbReference type="EMBL" id="CM015731">
    <property type="protein sequence ID" value="KAF3704371.1"/>
    <property type="molecule type" value="Genomic_DNA"/>
</dbReference>
<dbReference type="GO" id="GO:0009117">
    <property type="term" value="P:nucleotide metabolic process"/>
    <property type="evidence" value="ECO:0007669"/>
    <property type="project" value="UniProtKB-KW"/>
</dbReference>
<dbReference type="AlphaFoldDB" id="A0A6G1QNW8"/>
<evidence type="ECO:0000256" key="4">
    <source>
        <dbReference type="ARBA" id="ARBA00011245"/>
    </source>
</evidence>
<evidence type="ECO:0000256" key="10">
    <source>
        <dbReference type="ARBA" id="ARBA00023080"/>
    </source>
</evidence>
<evidence type="ECO:0000256" key="8">
    <source>
        <dbReference type="ARBA" id="ARBA00022801"/>
    </source>
</evidence>
<proteinExistence type="inferred from homology"/>
<reference evidence="15" key="2">
    <citation type="submission" date="2019-02" db="EMBL/GenBank/DDBJ databases">
        <title>Opniocepnalus argus Var Kimnra genome.</title>
        <authorList>
            <person name="Zhou C."/>
            <person name="Xiao S."/>
        </authorList>
    </citation>
    <scope>NUCLEOTIDE SEQUENCE [LARGE SCALE GENOMIC DNA]</scope>
</reference>
<gene>
    <name evidence="14" type="ORF">EXN66_Car020060</name>
</gene>
<evidence type="ECO:0000256" key="5">
    <source>
        <dbReference type="ARBA" id="ARBA00022490"/>
    </source>
</evidence>
<dbReference type="Gene3D" id="3.40.50.1000">
    <property type="entry name" value="HAD superfamily/HAD-like"/>
    <property type="match status" value="1"/>
</dbReference>
<comment type="catalytic activity">
    <reaction evidence="13">
        <text>N(7)-methyl-GMP + H2O = N(7)-methylguanosine + phosphate</text>
        <dbReference type="Rhea" id="RHEA:37107"/>
        <dbReference type="ChEBI" id="CHEBI:15377"/>
        <dbReference type="ChEBI" id="CHEBI:20794"/>
        <dbReference type="ChEBI" id="CHEBI:43474"/>
        <dbReference type="ChEBI" id="CHEBI:58285"/>
        <dbReference type="EC" id="3.1.3.91"/>
    </reaction>
</comment>
<name>A0A6G1QNW8_CHAAH</name>
<dbReference type="InterPro" id="IPR006434">
    <property type="entry name" value="Pyrimidine_nucleotidase_eu"/>
</dbReference>
<dbReference type="PANTHER" id="PTHR13045:SF15">
    <property type="entry name" value="7-METHYLGUANOSINE PHOSPHATE-SPECIFIC 5'-NUCLEOTIDASE"/>
    <property type="match status" value="1"/>
</dbReference>
<dbReference type="Pfam" id="PF05822">
    <property type="entry name" value="UMPH-1"/>
    <property type="match status" value="1"/>
</dbReference>
<evidence type="ECO:0000256" key="7">
    <source>
        <dbReference type="ARBA" id="ARBA00022741"/>
    </source>
</evidence>
<evidence type="ECO:0000256" key="3">
    <source>
        <dbReference type="ARBA" id="ARBA00008389"/>
    </source>
</evidence>
<evidence type="ECO:0000256" key="13">
    <source>
        <dbReference type="ARBA" id="ARBA00048583"/>
    </source>
</evidence>
<keyword evidence="9" id="KW-0460">Magnesium</keyword>
<comment type="subcellular location">
    <subcellularLocation>
        <location evidence="2">Cytoplasm</location>
    </subcellularLocation>
</comment>
<comment type="similarity">
    <text evidence="3">Belongs to the pyrimidine 5'-nucleotidase family.</text>
</comment>
<comment type="catalytic activity">
    <reaction evidence="1">
        <text>a ribonucleoside 5'-phosphate + H2O = a ribonucleoside + phosphate</text>
        <dbReference type="Rhea" id="RHEA:12484"/>
        <dbReference type="ChEBI" id="CHEBI:15377"/>
        <dbReference type="ChEBI" id="CHEBI:18254"/>
        <dbReference type="ChEBI" id="CHEBI:43474"/>
        <dbReference type="ChEBI" id="CHEBI:58043"/>
        <dbReference type="EC" id="3.1.3.5"/>
    </reaction>
</comment>
<evidence type="ECO:0000256" key="6">
    <source>
        <dbReference type="ARBA" id="ARBA00022723"/>
    </source>
</evidence>
<dbReference type="PANTHER" id="PTHR13045">
    <property type="entry name" value="5'-NUCLEOTIDASE"/>
    <property type="match status" value="1"/>
</dbReference>
<comment type="function">
    <text evidence="12">Specifically hydrolyzes 7-methylguanosine monophosphate (m(7)GMP) to 7-methylguanosine and inorganic phosphate. The specific activity for m(7)GMP may protect cells against undesired salvage of m(7)GMP and its incorporation into nucleic acids. Also has weak activity for CMP. UMP and purine nucleotides are poor substrates.</text>
</comment>
<comment type="catalytic activity">
    <reaction evidence="11">
        <text>CMP + H2O = cytidine + phosphate</text>
        <dbReference type="Rhea" id="RHEA:29367"/>
        <dbReference type="ChEBI" id="CHEBI:15377"/>
        <dbReference type="ChEBI" id="CHEBI:17562"/>
        <dbReference type="ChEBI" id="CHEBI:43474"/>
        <dbReference type="ChEBI" id="CHEBI:60377"/>
        <dbReference type="EC" id="3.1.3.91"/>
    </reaction>
</comment>
<dbReference type="SUPFAM" id="SSF56784">
    <property type="entry name" value="HAD-like"/>
    <property type="match status" value="1"/>
</dbReference>
<evidence type="ECO:0000256" key="2">
    <source>
        <dbReference type="ARBA" id="ARBA00004496"/>
    </source>
</evidence>
<evidence type="ECO:0000256" key="9">
    <source>
        <dbReference type="ARBA" id="ARBA00022842"/>
    </source>
</evidence>
<evidence type="ECO:0000256" key="1">
    <source>
        <dbReference type="ARBA" id="ARBA00000815"/>
    </source>
</evidence>
<dbReference type="GO" id="GO:0008253">
    <property type="term" value="F:5'-nucleotidase activity"/>
    <property type="evidence" value="ECO:0007669"/>
    <property type="project" value="UniProtKB-EC"/>
</dbReference>
<keyword evidence="10" id="KW-0546">Nucleotide metabolism</keyword>
<evidence type="ECO:0000256" key="12">
    <source>
        <dbReference type="ARBA" id="ARBA00046090"/>
    </source>
</evidence>
<evidence type="ECO:0000256" key="11">
    <source>
        <dbReference type="ARBA" id="ARBA00036362"/>
    </source>
</evidence>
<keyword evidence="7" id="KW-0547">Nucleotide-binding</keyword>
<keyword evidence="8" id="KW-0378">Hydrolase</keyword>
<evidence type="ECO:0000313" key="15">
    <source>
        <dbReference type="Proteomes" id="UP000503349"/>
    </source>
</evidence>
<dbReference type="InterPro" id="IPR036412">
    <property type="entry name" value="HAD-like_sf"/>
</dbReference>
<keyword evidence="6" id="KW-0479">Metal-binding</keyword>
<protein>
    <submittedName>
        <fullName evidence="14">7-methylguanosine phosphate-specific 5'-nucleotidase</fullName>
    </submittedName>
</protein>
<keyword evidence="5" id="KW-0963">Cytoplasm</keyword>
<sequence>MPCSEQVPVSLQMRELLNTYYPIEIDANLRFEEKLALMVEGDGCKVFFDSLSEHQVPLLILSAGVGDVLEEVIRQNHVFHPNIHVISNYMEFDLTGLL</sequence>
<organism evidence="14 15">
    <name type="scientific">Channa argus</name>
    <name type="common">Northern snakehead</name>
    <name type="synonym">Ophicephalus argus</name>
    <dbReference type="NCBI Taxonomy" id="215402"/>
    <lineage>
        <taxon>Eukaryota</taxon>
        <taxon>Metazoa</taxon>
        <taxon>Chordata</taxon>
        <taxon>Craniata</taxon>
        <taxon>Vertebrata</taxon>
        <taxon>Euteleostomi</taxon>
        <taxon>Actinopterygii</taxon>
        <taxon>Neopterygii</taxon>
        <taxon>Teleostei</taxon>
        <taxon>Neoteleostei</taxon>
        <taxon>Acanthomorphata</taxon>
        <taxon>Anabantaria</taxon>
        <taxon>Anabantiformes</taxon>
        <taxon>Channoidei</taxon>
        <taxon>Channidae</taxon>
        <taxon>Channa</taxon>
    </lineage>
</organism>
<dbReference type="Proteomes" id="UP000503349">
    <property type="component" value="Chromosome 20"/>
</dbReference>
<dbReference type="GO" id="GO:0000287">
    <property type="term" value="F:magnesium ion binding"/>
    <property type="evidence" value="ECO:0007669"/>
    <property type="project" value="InterPro"/>
</dbReference>
<evidence type="ECO:0000313" key="14">
    <source>
        <dbReference type="EMBL" id="KAF3704371.1"/>
    </source>
</evidence>
<reference evidence="14 15" key="1">
    <citation type="submission" date="2019-02" db="EMBL/GenBank/DDBJ databases">
        <title>Opniocepnalus argus genome.</title>
        <authorList>
            <person name="Zhou C."/>
            <person name="Xiao S."/>
        </authorList>
    </citation>
    <scope>NUCLEOTIDE SEQUENCE [LARGE SCALE GENOMIC DNA]</scope>
    <source>
        <strain evidence="14">OARG1902GOOAL</strain>
        <tissue evidence="14">Muscle</tissue>
    </source>
</reference>
<dbReference type="GO" id="GO:0000166">
    <property type="term" value="F:nucleotide binding"/>
    <property type="evidence" value="ECO:0007669"/>
    <property type="project" value="UniProtKB-KW"/>
</dbReference>
<dbReference type="GO" id="GO:0005737">
    <property type="term" value="C:cytoplasm"/>
    <property type="evidence" value="ECO:0007669"/>
    <property type="project" value="UniProtKB-SubCell"/>
</dbReference>
<keyword evidence="15" id="KW-1185">Reference proteome</keyword>
<comment type="subunit">
    <text evidence="4">Monomer.</text>
</comment>